<evidence type="ECO:0000256" key="1">
    <source>
        <dbReference type="PROSITE-ProRule" id="PRU00266"/>
    </source>
</evidence>
<dbReference type="PROSITE" id="PS50137">
    <property type="entry name" value="DS_RBD"/>
    <property type="match status" value="1"/>
</dbReference>
<gene>
    <name evidence="4" type="ORF">L9F63_011090</name>
</gene>
<evidence type="ECO:0000256" key="2">
    <source>
        <dbReference type="SAM" id="MobiDB-lite"/>
    </source>
</evidence>
<evidence type="ECO:0000313" key="4">
    <source>
        <dbReference type="EMBL" id="KAJ9598269.1"/>
    </source>
</evidence>
<reference evidence="4" key="2">
    <citation type="submission" date="2023-05" db="EMBL/GenBank/DDBJ databases">
        <authorList>
            <person name="Fouks B."/>
        </authorList>
    </citation>
    <scope>NUCLEOTIDE SEQUENCE</scope>
    <source>
        <strain evidence="4">Stay&amp;Tobe</strain>
        <tissue evidence="4">Testes</tissue>
    </source>
</reference>
<dbReference type="InterPro" id="IPR014720">
    <property type="entry name" value="dsRBD_dom"/>
</dbReference>
<reference evidence="4" key="1">
    <citation type="journal article" date="2023" name="IScience">
        <title>Live-bearing cockroach genome reveals convergent evolutionary mechanisms linked to viviparity in insects and beyond.</title>
        <authorList>
            <person name="Fouks B."/>
            <person name="Harrison M.C."/>
            <person name="Mikhailova A.A."/>
            <person name="Marchal E."/>
            <person name="English S."/>
            <person name="Carruthers M."/>
            <person name="Jennings E.C."/>
            <person name="Chiamaka E.L."/>
            <person name="Frigard R.A."/>
            <person name="Pippel M."/>
            <person name="Attardo G.M."/>
            <person name="Benoit J.B."/>
            <person name="Bornberg-Bauer E."/>
            <person name="Tobe S.S."/>
        </authorList>
    </citation>
    <scope>NUCLEOTIDE SEQUENCE</scope>
    <source>
        <strain evidence="4">Stay&amp;Tobe</strain>
    </source>
</reference>
<feature type="region of interest" description="Disordered" evidence="2">
    <location>
        <begin position="62"/>
        <end position="156"/>
    </location>
</feature>
<evidence type="ECO:0000259" key="3">
    <source>
        <dbReference type="PROSITE" id="PS50137"/>
    </source>
</evidence>
<accession>A0AAD8AFN0</accession>
<dbReference type="Gene3D" id="3.30.160.20">
    <property type="match status" value="1"/>
</dbReference>
<feature type="compositionally biased region" description="Basic and acidic residues" evidence="2">
    <location>
        <begin position="83"/>
        <end position="114"/>
    </location>
</feature>
<dbReference type="GO" id="GO:0010468">
    <property type="term" value="P:regulation of gene expression"/>
    <property type="evidence" value="ECO:0007669"/>
    <property type="project" value="UniProtKB-ARBA"/>
</dbReference>
<organism evidence="4 5">
    <name type="scientific">Diploptera punctata</name>
    <name type="common">Pacific beetle cockroach</name>
    <dbReference type="NCBI Taxonomy" id="6984"/>
    <lineage>
        <taxon>Eukaryota</taxon>
        <taxon>Metazoa</taxon>
        <taxon>Ecdysozoa</taxon>
        <taxon>Arthropoda</taxon>
        <taxon>Hexapoda</taxon>
        <taxon>Insecta</taxon>
        <taxon>Pterygota</taxon>
        <taxon>Neoptera</taxon>
        <taxon>Polyneoptera</taxon>
        <taxon>Dictyoptera</taxon>
        <taxon>Blattodea</taxon>
        <taxon>Blaberoidea</taxon>
        <taxon>Blaberidae</taxon>
        <taxon>Diplopterinae</taxon>
        <taxon>Diploptera</taxon>
    </lineage>
</organism>
<feature type="compositionally biased region" description="Low complexity" evidence="2">
    <location>
        <begin position="120"/>
        <end position="144"/>
    </location>
</feature>
<dbReference type="GO" id="GO:0003723">
    <property type="term" value="F:RNA binding"/>
    <property type="evidence" value="ECO:0007669"/>
    <property type="project" value="UniProtKB-UniRule"/>
</dbReference>
<dbReference type="Proteomes" id="UP001233999">
    <property type="component" value="Unassembled WGS sequence"/>
</dbReference>
<comment type="caution">
    <text evidence="4">The sequence shown here is derived from an EMBL/GenBank/DDBJ whole genome shotgun (WGS) entry which is preliminary data.</text>
</comment>
<protein>
    <recommendedName>
        <fullName evidence="3">DRBM domain-containing protein</fullName>
    </recommendedName>
</protein>
<dbReference type="SUPFAM" id="SSF54768">
    <property type="entry name" value="dsRNA-binding domain-like"/>
    <property type="match status" value="1"/>
</dbReference>
<dbReference type="EMBL" id="JASPKZ010001233">
    <property type="protein sequence ID" value="KAJ9598269.1"/>
    <property type="molecule type" value="Genomic_DNA"/>
</dbReference>
<dbReference type="AlphaFoldDB" id="A0AAD8AFN0"/>
<keyword evidence="5" id="KW-1185">Reference proteome</keyword>
<feature type="domain" description="DRBM" evidence="3">
    <location>
        <begin position="1"/>
        <end position="49"/>
    </location>
</feature>
<evidence type="ECO:0000313" key="5">
    <source>
        <dbReference type="Proteomes" id="UP001233999"/>
    </source>
</evidence>
<keyword evidence="1" id="KW-0694">RNA-binding</keyword>
<dbReference type="Pfam" id="PF00035">
    <property type="entry name" value="dsrm"/>
    <property type="match status" value="1"/>
</dbReference>
<proteinExistence type="predicted"/>
<feature type="non-terminal residue" evidence="4">
    <location>
        <position position="1"/>
    </location>
</feature>
<sequence length="156" mass="17592">VIECKGPTNTRVYTVAVYFRGNRLAKASGHSIQQAEMNAAKEALDNSQDLFPQLDHQKRVIAKSLWRQHRPPCTTSRSRPSRHSPEREHHRSRERSRSSPRENRSSRDRKDRQINHTNISIPSSSSSSTSFFVSSPSPTPSCSTSKDDPIIPSGIE</sequence>
<name>A0AAD8AFN0_DIPPU</name>